<dbReference type="PROSITE" id="PS51257">
    <property type="entry name" value="PROKAR_LIPOPROTEIN"/>
    <property type="match status" value="1"/>
</dbReference>
<feature type="chain" id="PRO_5026917787" description="Exo-alpha-sialidase" evidence="2">
    <location>
        <begin position="24"/>
        <end position="517"/>
    </location>
</feature>
<evidence type="ECO:0000256" key="2">
    <source>
        <dbReference type="SAM" id="SignalP"/>
    </source>
</evidence>
<dbReference type="EMBL" id="WSEL01000009">
    <property type="protein sequence ID" value="MVQ31296.1"/>
    <property type="molecule type" value="Genomic_DNA"/>
</dbReference>
<evidence type="ECO:0000256" key="1">
    <source>
        <dbReference type="SAM" id="MobiDB-lite"/>
    </source>
</evidence>
<keyword evidence="4" id="KW-1185">Reference proteome</keyword>
<evidence type="ECO:0008006" key="5">
    <source>
        <dbReference type="Google" id="ProtNLM"/>
    </source>
</evidence>
<dbReference type="InterPro" id="IPR015943">
    <property type="entry name" value="WD40/YVTN_repeat-like_dom_sf"/>
</dbReference>
<evidence type="ECO:0000313" key="4">
    <source>
        <dbReference type="Proteomes" id="UP000469385"/>
    </source>
</evidence>
<dbReference type="AlphaFoldDB" id="A0A6N8IZD2"/>
<comment type="caution">
    <text evidence="3">The sequence shown here is derived from an EMBL/GenBank/DDBJ whole genome shotgun (WGS) entry which is preliminary data.</text>
</comment>
<protein>
    <recommendedName>
        <fullName evidence="5">Exo-alpha-sialidase</fullName>
    </recommendedName>
</protein>
<keyword evidence="2" id="KW-0732">Signal</keyword>
<dbReference type="SUPFAM" id="SSF50939">
    <property type="entry name" value="Sialidases"/>
    <property type="match status" value="1"/>
</dbReference>
<accession>A0A6N8IZD2</accession>
<feature type="compositionally biased region" description="Pro residues" evidence="1">
    <location>
        <begin position="39"/>
        <end position="56"/>
    </location>
</feature>
<organism evidence="3 4">
    <name type="scientific">Ramlibacter pinisoli</name>
    <dbReference type="NCBI Taxonomy" id="2682844"/>
    <lineage>
        <taxon>Bacteria</taxon>
        <taxon>Pseudomonadati</taxon>
        <taxon>Pseudomonadota</taxon>
        <taxon>Betaproteobacteria</taxon>
        <taxon>Burkholderiales</taxon>
        <taxon>Comamonadaceae</taxon>
        <taxon>Ramlibacter</taxon>
    </lineage>
</organism>
<evidence type="ECO:0000313" key="3">
    <source>
        <dbReference type="EMBL" id="MVQ31296.1"/>
    </source>
</evidence>
<reference evidence="3 4" key="1">
    <citation type="submission" date="2019-12" db="EMBL/GenBank/DDBJ databases">
        <authorList>
            <person name="Huq M.A."/>
        </authorList>
    </citation>
    <scope>NUCLEOTIDE SEQUENCE [LARGE SCALE GENOMIC DNA]</scope>
    <source>
        <strain evidence="3 4">MAH-25</strain>
    </source>
</reference>
<feature type="region of interest" description="Disordered" evidence="1">
    <location>
        <begin position="34"/>
        <end position="58"/>
    </location>
</feature>
<dbReference type="RefSeq" id="WP_157399358.1">
    <property type="nucleotide sequence ID" value="NZ_WSEL01000009.1"/>
</dbReference>
<dbReference type="Gene3D" id="2.130.10.10">
    <property type="entry name" value="YVTN repeat-like/Quinoprotein amine dehydrogenase"/>
    <property type="match status" value="2"/>
</dbReference>
<sequence>MIKRATRQTIHITAALAALWLTACGGGGGGDGAAAPIAGGPPPAPAPAPGPAPAPAPVAGTTLITGDTQAAANQSYGVNAAGAGPVTITLPATAGLAVGDTVSVTGVSAAAWQIAQNAGQTILTGAIGGNPAVTGNVLPGTTWTPSTIAATPWHSVAMNPAGDVVLATNIRGAVGTVPSNVHISTDGGATFANSADLPVDQAWIQADMSADGQRMVAIAFGGGMWVSTNKGVNWTQVSGGAAVNLAARDFESVTMSDDGQRITAVIMNGPVVSSANGGTTWVVGTSAGAALTKPWRSVDSSPDGLNLVAVSQAVTGANGQVYTSADGGATWTLRPVTVTTAGAAITESGWYRTRMSRVGNVIAIAANSTFAGGSGASTMYISRDLGATWTASGATGGDFTGIAMDETGTVIGATSSNGTAGSVQLSTDGGTTFQPLTVPGATNFRQIAMDRFGAAMAVVTGTFTTTSGQLFTSIGNRTTTGTTGALAGGDTGESLQLRHEGNGVFSVTGSTGSFTPR</sequence>
<feature type="signal peptide" evidence="2">
    <location>
        <begin position="1"/>
        <end position="23"/>
    </location>
</feature>
<dbReference type="Proteomes" id="UP000469385">
    <property type="component" value="Unassembled WGS sequence"/>
</dbReference>
<dbReference type="CDD" id="cd15482">
    <property type="entry name" value="Sialidase_non-viral"/>
    <property type="match status" value="1"/>
</dbReference>
<dbReference type="InterPro" id="IPR036278">
    <property type="entry name" value="Sialidase_sf"/>
</dbReference>
<proteinExistence type="predicted"/>
<name>A0A6N8IZD2_9BURK</name>
<gene>
    <name evidence="3" type="ORF">GON04_17705</name>
</gene>